<dbReference type="InterPro" id="IPR009621">
    <property type="entry name" value="UPF0239"/>
</dbReference>
<evidence type="ECO:0000256" key="7">
    <source>
        <dbReference type="SAM" id="Phobius"/>
    </source>
</evidence>
<evidence type="ECO:0000256" key="3">
    <source>
        <dbReference type="ARBA" id="ARBA00022692"/>
    </source>
</evidence>
<dbReference type="PANTHER" id="PTHR14409">
    <property type="entry name" value="MANNOSIDASE, BETA A, LYSOSOMAL-LIKE, MANBAL PROTEIN"/>
    <property type="match status" value="1"/>
</dbReference>
<keyword evidence="3 7" id="KW-0812">Transmembrane</keyword>
<evidence type="ECO:0000313" key="9">
    <source>
        <dbReference type="Proteomes" id="UP000596742"/>
    </source>
</evidence>
<feature type="compositionally biased region" description="Low complexity" evidence="6">
    <location>
        <begin position="52"/>
        <end position="67"/>
    </location>
</feature>
<name>A0A8B6CLP5_MYTGA</name>
<evidence type="ECO:0000313" key="8">
    <source>
        <dbReference type="EMBL" id="VDI06395.1"/>
    </source>
</evidence>
<keyword evidence="9" id="KW-1185">Reference proteome</keyword>
<comment type="subcellular location">
    <subcellularLocation>
        <location evidence="1">Membrane</location>
        <topology evidence="1">Single-pass membrane protein</topology>
    </subcellularLocation>
</comment>
<feature type="region of interest" description="Disordered" evidence="6">
    <location>
        <begin position="40"/>
        <end position="80"/>
    </location>
</feature>
<dbReference type="Proteomes" id="UP000596742">
    <property type="component" value="Unassembled WGS sequence"/>
</dbReference>
<feature type="compositionally biased region" description="Basic and acidic residues" evidence="6">
    <location>
        <begin position="42"/>
        <end position="51"/>
    </location>
</feature>
<evidence type="ECO:0000256" key="6">
    <source>
        <dbReference type="SAM" id="MobiDB-lite"/>
    </source>
</evidence>
<evidence type="ECO:0000256" key="4">
    <source>
        <dbReference type="ARBA" id="ARBA00022989"/>
    </source>
</evidence>
<evidence type="ECO:0000256" key="1">
    <source>
        <dbReference type="ARBA" id="ARBA00004167"/>
    </source>
</evidence>
<evidence type="ECO:0008006" key="10">
    <source>
        <dbReference type="Google" id="ProtNLM"/>
    </source>
</evidence>
<evidence type="ECO:0000256" key="2">
    <source>
        <dbReference type="ARBA" id="ARBA00006839"/>
    </source>
</evidence>
<keyword evidence="5 7" id="KW-0472">Membrane</keyword>
<dbReference type="AlphaFoldDB" id="A0A8B6CLP5"/>
<comment type="similarity">
    <text evidence="2">Belongs to the UPF0239 family.</text>
</comment>
<keyword evidence="4 7" id="KW-1133">Transmembrane helix</keyword>
<protein>
    <recommendedName>
        <fullName evidence="10">Protein anon-73B1</fullName>
    </recommendedName>
</protein>
<dbReference type="PANTHER" id="PTHR14409:SF0">
    <property type="entry name" value="PROTEIN MANBAL"/>
    <property type="match status" value="1"/>
</dbReference>
<gene>
    <name evidence="8" type="ORF">MGAL_10B049947</name>
</gene>
<organism evidence="8 9">
    <name type="scientific">Mytilus galloprovincialis</name>
    <name type="common">Mediterranean mussel</name>
    <dbReference type="NCBI Taxonomy" id="29158"/>
    <lineage>
        <taxon>Eukaryota</taxon>
        <taxon>Metazoa</taxon>
        <taxon>Spiralia</taxon>
        <taxon>Lophotrochozoa</taxon>
        <taxon>Mollusca</taxon>
        <taxon>Bivalvia</taxon>
        <taxon>Autobranchia</taxon>
        <taxon>Pteriomorphia</taxon>
        <taxon>Mytilida</taxon>
        <taxon>Mytiloidea</taxon>
        <taxon>Mytilidae</taxon>
        <taxon>Mytilinae</taxon>
        <taxon>Mytilus</taxon>
    </lineage>
</organism>
<dbReference type="OrthoDB" id="10040809at2759"/>
<dbReference type="Pfam" id="PF06783">
    <property type="entry name" value="UPF0239"/>
    <property type="match status" value="1"/>
</dbReference>
<feature type="transmembrane region" description="Helical" evidence="7">
    <location>
        <begin position="14"/>
        <end position="36"/>
    </location>
</feature>
<feature type="compositionally biased region" description="Basic residues" evidence="6">
    <location>
        <begin position="68"/>
        <end position="80"/>
    </location>
</feature>
<proteinExistence type="inferred from homology"/>
<dbReference type="GO" id="GO:0016020">
    <property type="term" value="C:membrane"/>
    <property type="evidence" value="ECO:0007669"/>
    <property type="project" value="UniProtKB-SubCell"/>
</dbReference>
<reference evidence="8" key="1">
    <citation type="submission" date="2018-11" db="EMBL/GenBank/DDBJ databases">
        <authorList>
            <person name="Alioto T."/>
            <person name="Alioto T."/>
        </authorList>
    </citation>
    <scope>NUCLEOTIDE SEQUENCE</scope>
</reference>
<sequence length="80" mass="9154">MAIEIDEPTFVETVLHYGLLLGAVFQLVCIFAVIFIPQSQNDQERPVEEPRSSSNSNCSNQPQPLQPHSKKNKKEKKKFR</sequence>
<evidence type="ECO:0000256" key="5">
    <source>
        <dbReference type="ARBA" id="ARBA00023136"/>
    </source>
</evidence>
<comment type="caution">
    <text evidence="8">The sequence shown here is derived from an EMBL/GenBank/DDBJ whole genome shotgun (WGS) entry which is preliminary data.</text>
</comment>
<dbReference type="EMBL" id="UYJE01001921">
    <property type="protein sequence ID" value="VDI06395.1"/>
    <property type="molecule type" value="Genomic_DNA"/>
</dbReference>
<accession>A0A8B6CLP5</accession>